<dbReference type="GeneID" id="99683792"/>
<dbReference type="PROSITE" id="PS00138">
    <property type="entry name" value="SUBTILASE_SER"/>
    <property type="match status" value="1"/>
</dbReference>
<evidence type="ECO:0000256" key="3">
    <source>
        <dbReference type="ARBA" id="ARBA00022801"/>
    </source>
</evidence>
<dbReference type="PROSITE" id="PS00137">
    <property type="entry name" value="SUBTILASE_HIS"/>
    <property type="match status" value="1"/>
</dbReference>
<name>A0A4R2MG44_RUBGE</name>
<keyword evidence="4 5" id="KW-0720">Serine protease</keyword>
<dbReference type="AlphaFoldDB" id="A0A4R2MG44"/>
<dbReference type="Gene3D" id="3.40.50.200">
    <property type="entry name" value="Peptidase S8/S53 domain"/>
    <property type="match status" value="1"/>
</dbReference>
<evidence type="ECO:0000313" key="8">
    <source>
        <dbReference type="EMBL" id="TCP01706.1"/>
    </source>
</evidence>
<dbReference type="PROSITE" id="PS51892">
    <property type="entry name" value="SUBTILASE"/>
    <property type="match status" value="1"/>
</dbReference>
<evidence type="ECO:0000256" key="6">
    <source>
        <dbReference type="RuleBase" id="RU003355"/>
    </source>
</evidence>
<keyword evidence="3 5" id="KW-0378">Hydrolase</keyword>
<dbReference type="InterPro" id="IPR022398">
    <property type="entry name" value="Peptidase_S8_His-AS"/>
</dbReference>
<dbReference type="RefSeq" id="WP_132647775.1">
    <property type="nucleotide sequence ID" value="NZ_CP181386.1"/>
</dbReference>
<evidence type="ECO:0000256" key="2">
    <source>
        <dbReference type="ARBA" id="ARBA00022670"/>
    </source>
</evidence>
<dbReference type="PANTHER" id="PTHR43399">
    <property type="entry name" value="SUBTILISIN-RELATED"/>
    <property type="match status" value="1"/>
</dbReference>
<reference evidence="8 9" key="1">
    <citation type="submission" date="2019-03" db="EMBL/GenBank/DDBJ databases">
        <title>Genomic Encyclopedia of Type Strains, Phase IV (KMG-IV): sequencing the most valuable type-strain genomes for metagenomic binning, comparative biology and taxonomic classification.</title>
        <authorList>
            <person name="Goeker M."/>
        </authorList>
    </citation>
    <scope>NUCLEOTIDE SEQUENCE [LARGE SCALE GENOMIC DNA]</scope>
    <source>
        <strain evidence="8 9">DSM 1709</strain>
    </source>
</reference>
<dbReference type="InterPro" id="IPR023827">
    <property type="entry name" value="Peptidase_S8_Asp-AS"/>
</dbReference>
<evidence type="ECO:0000259" key="7">
    <source>
        <dbReference type="Pfam" id="PF00082"/>
    </source>
</evidence>
<dbReference type="InterPro" id="IPR015500">
    <property type="entry name" value="Peptidase_S8_subtilisin-rel"/>
</dbReference>
<feature type="active site" description="Charge relay system" evidence="5">
    <location>
        <position position="30"/>
    </location>
</feature>
<evidence type="ECO:0000256" key="4">
    <source>
        <dbReference type="ARBA" id="ARBA00022825"/>
    </source>
</evidence>
<dbReference type="PRINTS" id="PR00723">
    <property type="entry name" value="SUBTILISIN"/>
</dbReference>
<dbReference type="GO" id="GO:0004252">
    <property type="term" value="F:serine-type endopeptidase activity"/>
    <property type="evidence" value="ECO:0007669"/>
    <property type="project" value="UniProtKB-UniRule"/>
</dbReference>
<dbReference type="EMBL" id="SLXD01000008">
    <property type="protein sequence ID" value="TCP01706.1"/>
    <property type="molecule type" value="Genomic_DNA"/>
</dbReference>
<evidence type="ECO:0000313" key="9">
    <source>
        <dbReference type="Proteomes" id="UP000295106"/>
    </source>
</evidence>
<keyword evidence="2 5" id="KW-0645">Protease</keyword>
<dbReference type="PROSITE" id="PS00136">
    <property type="entry name" value="SUBTILASE_ASP"/>
    <property type="match status" value="1"/>
</dbReference>
<evidence type="ECO:0000256" key="5">
    <source>
        <dbReference type="PROSITE-ProRule" id="PRU01240"/>
    </source>
</evidence>
<feature type="domain" description="Peptidase S8/S53" evidence="7">
    <location>
        <begin position="23"/>
        <end position="236"/>
    </location>
</feature>
<gene>
    <name evidence="8" type="ORF">EV684_10845</name>
</gene>
<evidence type="ECO:0000256" key="1">
    <source>
        <dbReference type="ARBA" id="ARBA00011073"/>
    </source>
</evidence>
<dbReference type="GO" id="GO:0006508">
    <property type="term" value="P:proteolysis"/>
    <property type="evidence" value="ECO:0007669"/>
    <property type="project" value="UniProtKB-KW"/>
</dbReference>
<dbReference type="Pfam" id="PF00082">
    <property type="entry name" value="Peptidase_S8"/>
    <property type="match status" value="1"/>
</dbReference>
<proteinExistence type="inferred from homology"/>
<feature type="active site" description="Charge relay system" evidence="5">
    <location>
        <position position="222"/>
    </location>
</feature>
<sequence>MRPIVVLFDATVVRARTPSGASSIQVGVVDTGVDRSHPDLAAAIDDYVNCCNGESDEDFQQHGTHVCGILAGAGQPPAGMRGASNARLLVFKGLGRQYDATAYYRALGSAFARAPIVNLSLGGSDFDPAEELLIRQALAARVLVVAASGNDGDDGSRPNYPAHLDGVIAVGAIDSGGRKAGFSNAGPHLALVAPGVEVWSTVPTGPSPAVGAAPYAPLSGTSMAAPFVSAVAARVAATEAVRGPALRDRLPLRRCPGQTQRNDDLGAGCVRWGGPLTLGRA</sequence>
<accession>A0A4R2MG44</accession>
<dbReference type="OrthoDB" id="9790784at2"/>
<protein>
    <submittedName>
        <fullName evidence="8">Subtilase family protein</fullName>
    </submittedName>
</protein>
<feature type="active site" description="Charge relay system" evidence="5">
    <location>
        <position position="62"/>
    </location>
</feature>
<dbReference type="SUPFAM" id="SSF52743">
    <property type="entry name" value="Subtilisin-like"/>
    <property type="match status" value="1"/>
</dbReference>
<comment type="similarity">
    <text evidence="1 5 6">Belongs to the peptidase S8 family.</text>
</comment>
<dbReference type="InterPro" id="IPR000209">
    <property type="entry name" value="Peptidase_S8/S53_dom"/>
</dbReference>
<dbReference type="InterPro" id="IPR036852">
    <property type="entry name" value="Peptidase_S8/S53_dom_sf"/>
</dbReference>
<dbReference type="InterPro" id="IPR051048">
    <property type="entry name" value="Peptidase_S8/S53_subtilisin"/>
</dbReference>
<dbReference type="PANTHER" id="PTHR43399:SF4">
    <property type="entry name" value="CELL WALL-ASSOCIATED PROTEASE"/>
    <property type="match status" value="1"/>
</dbReference>
<dbReference type="Proteomes" id="UP000295106">
    <property type="component" value="Unassembled WGS sequence"/>
</dbReference>
<comment type="caution">
    <text evidence="8">The sequence shown here is derived from an EMBL/GenBank/DDBJ whole genome shotgun (WGS) entry which is preliminary data.</text>
</comment>
<dbReference type="InterPro" id="IPR023828">
    <property type="entry name" value="Peptidase_S8_Ser-AS"/>
</dbReference>
<organism evidence="8 9">
    <name type="scientific">Rubrivivax gelatinosus</name>
    <name type="common">Rhodocyclus gelatinosus</name>
    <name type="synonym">Rhodopseudomonas gelatinosa</name>
    <dbReference type="NCBI Taxonomy" id="28068"/>
    <lineage>
        <taxon>Bacteria</taxon>
        <taxon>Pseudomonadati</taxon>
        <taxon>Pseudomonadota</taxon>
        <taxon>Betaproteobacteria</taxon>
        <taxon>Burkholderiales</taxon>
        <taxon>Sphaerotilaceae</taxon>
        <taxon>Rubrivivax</taxon>
    </lineage>
</organism>